<reference evidence="3" key="1">
    <citation type="submission" date="2023-01" db="EMBL/GenBank/DDBJ databases">
        <title>Genome assembly of the deep-sea coral Lophelia pertusa.</title>
        <authorList>
            <person name="Herrera S."/>
            <person name="Cordes E."/>
        </authorList>
    </citation>
    <scope>NUCLEOTIDE SEQUENCE</scope>
    <source>
        <strain evidence="3">USNM1676648</strain>
        <tissue evidence="3">Polyp</tissue>
    </source>
</reference>
<gene>
    <name evidence="3" type="ORF">OS493_031159</name>
</gene>
<keyword evidence="1" id="KW-0732">Signal</keyword>
<dbReference type="InterPro" id="IPR012337">
    <property type="entry name" value="RNaseH-like_sf"/>
</dbReference>
<evidence type="ECO:0000259" key="2">
    <source>
        <dbReference type="Pfam" id="PF24764"/>
    </source>
</evidence>
<protein>
    <recommendedName>
        <fullName evidence="2">Integrase core domain-containing protein</fullName>
    </recommendedName>
</protein>
<dbReference type="GO" id="GO:0003676">
    <property type="term" value="F:nucleic acid binding"/>
    <property type="evidence" value="ECO:0007669"/>
    <property type="project" value="InterPro"/>
</dbReference>
<dbReference type="Proteomes" id="UP001163046">
    <property type="component" value="Unassembled WGS sequence"/>
</dbReference>
<feature type="signal peptide" evidence="1">
    <location>
        <begin position="1"/>
        <end position="23"/>
    </location>
</feature>
<dbReference type="PANTHER" id="PTHR46791">
    <property type="entry name" value="EXPRESSED PROTEIN"/>
    <property type="match status" value="1"/>
</dbReference>
<feature type="domain" description="Integrase core" evidence="2">
    <location>
        <begin position="155"/>
        <end position="335"/>
    </location>
</feature>
<sequence length="428" mass="49780">MAIMMKVFLYGFCFFFCLSRSLSTMPAYIPVTPGISDRNSLIECYFKLGLDYSEILSFLLLVHGIRLSIRQLKRVLFEKGVCRRRNYCDIEEVIGAVERELEESGCLIGYRQMHQRLRMDYGLVVSRETVRHALKVLDPDGVERRSRHKLKRRTYSAKGPSYIWHLDGYDKLKPFGLCIHGAIDGYSRRILWLEVGTSNNNPRIVARYFLDCAKQLDGVPRTVRGDRGTENVNVAAMQTFFRRNGTDSMAGEKSFLYGRSAVSNQRIEAWWSFLRKNDTDWWINFFKDLRDVGLYCDDDPLHVECLRFCFIPLLQEELNRVAQHWNLHKIRPSLNQESPPGRPDVLYFLPELQGASSYLHSVDDEEMSVAEELCCDDRNLPADETFIELAQMVMDDNNLQMPITPEEASTLYSKLNQNRGVFRKINYR</sequence>
<evidence type="ECO:0000313" key="3">
    <source>
        <dbReference type="EMBL" id="KAJ7389506.1"/>
    </source>
</evidence>
<keyword evidence="4" id="KW-1185">Reference proteome</keyword>
<dbReference type="OrthoDB" id="5958017at2759"/>
<dbReference type="EMBL" id="MU825431">
    <property type="protein sequence ID" value="KAJ7389506.1"/>
    <property type="molecule type" value="Genomic_DNA"/>
</dbReference>
<evidence type="ECO:0000256" key="1">
    <source>
        <dbReference type="SAM" id="SignalP"/>
    </source>
</evidence>
<dbReference type="SUPFAM" id="SSF53098">
    <property type="entry name" value="Ribonuclease H-like"/>
    <property type="match status" value="1"/>
</dbReference>
<dbReference type="InterPro" id="IPR036397">
    <property type="entry name" value="RNaseH_sf"/>
</dbReference>
<accession>A0A9W9ZX58</accession>
<proteinExistence type="predicted"/>
<comment type="caution">
    <text evidence="3">The sequence shown here is derived from an EMBL/GenBank/DDBJ whole genome shotgun (WGS) entry which is preliminary data.</text>
</comment>
<dbReference type="Pfam" id="PF24764">
    <property type="entry name" value="rva_4"/>
    <property type="match status" value="1"/>
</dbReference>
<dbReference type="Gene3D" id="3.30.420.10">
    <property type="entry name" value="Ribonuclease H-like superfamily/Ribonuclease H"/>
    <property type="match status" value="1"/>
</dbReference>
<organism evidence="3 4">
    <name type="scientific">Desmophyllum pertusum</name>
    <dbReference type="NCBI Taxonomy" id="174260"/>
    <lineage>
        <taxon>Eukaryota</taxon>
        <taxon>Metazoa</taxon>
        <taxon>Cnidaria</taxon>
        <taxon>Anthozoa</taxon>
        <taxon>Hexacorallia</taxon>
        <taxon>Scleractinia</taxon>
        <taxon>Caryophylliina</taxon>
        <taxon>Caryophylliidae</taxon>
        <taxon>Desmophyllum</taxon>
    </lineage>
</organism>
<dbReference type="PANTHER" id="PTHR46791:SF13">
    <property type="entry name" value="CLR5 DOMAIN-CONTAINING PROTEIN"/>
    <property type="match status" value="1"/>
</dbReference>
<feature type="chain" id="PRO_5040785370" description="Integrase core domain-containing protein" evidence="1">
    <location>
        <begin position="24"/>
        <end position="428"/>
    </location>
</feature>
<evidence type="ECO:0000313" key="4">
    <source>
        <dbReference type="Proteomes" id="UP001163046"/>
    </source>
</evidence>
<dbReference type="AlphaFoldDB" id="A0A9W9ZX58"/>
<name>A0A9W9ZX58_9CNID</name>
<dbReference type="InterPro" id="IPR058913">
    <property type="entry name" value="Integrase_dom_put"/>
</dbReference>